<dbReference type="GO" id="GO:0003723">
    <property type="term" value="F:RNA binding"/>
    <property type="evidence" value="ECO:0007669"/>
    <property type="project" value="UniProtKB-UniRule"/>
</dbReference>
<dbReference type="EMBL" id="CAKXAJ010026349">
    <property type="protein sequence ID" value="CAH2267301.1"/>
    <property type="molecule type" value="Genomic_DNA"/>
</dbReference>
<dbReference type="PANTHER" id="PTHR13318">
    <property type="entry name" value="PARTNER OF PAIRED, ISOFORM B-RELATED"/>
    <property type="match status" value="1"/>
</dbReference>
<organism evidence="6 7">
    <name type="scientific">Pararge aegeria aegeria</name>
    <dbReference type="NCBI Taxonomy" id="348720"/>
    <lineage>
        <taxon>Eukaryota</taxon>
        <taxon>Metazoa</taxon>
        <taxon>Ecdysozoa</taxon>
        <taxon>Arthropoda</taxon>
        <taxon>Hexapoda</taxon>
        <taxon>Insecta</taxon>
        <taxon>Pterygota</taxon>
        <taxon>Neoptera</taxon>
        <taxon>Endopterygota</taxon>
        <taxon>Lepidoptera</taxon>
        <taxon>Glossata</taxon>
        <taxon>Ditrysia</taxon>
        <taxon>Papilionoidea</taxon>
        <taxon>Nymphalidae</taxon>
        <taxon>Satyrinae</taxon>
        <taxon>Satyrini</taxon>
        <taxon>Parargina</taxon>
        <taxon>Pararge</taxon>
    </lineage>
</organism>
<evidence type="ECO:0000256" key="2">
    <source>
        <dbReference type="ARBA" id="ARBA00022884"/>
    </source>
</evidence>
<dbReference type="CDD" id="cd00590">
    <property type="entry name" value="RRM_SF"/>
    <property type="match status" value="1"/>
</dbReference>
<comment type="caution">
    <text evidence="6">The sequence shown here is derived from an EMBL/GenBank/DDBJ whole genome shotgun (WGS) entry which is preliminary data.</text>
</comment>
<feature type="domain" description="RRM" evidence="5">
    <location>
        <begin position="51"/>
        <end position="133"/>
    </location>
</feature>
<dbReference type="GO" id="GO:0019005">
    <property type="term" value="C:SCF ubiquitin ligase complex"/>
    <property type="evidence" value="ECO:0007669"/>
    <property type="project" value="TreeGrafter"/>
</dbReference>
<evidence type="ECO:0000256" key="4">
    <source>
        <dbReference type="SAM" id="MobiDB-lite"/>
    </source>
</evidence>
<feature type="compositionally biased region" description="Low complexity" evidence="4">
    <location>
        <begin position="178"/>
        <end position="191"/>
    </location>
</feature>
<keyword evidence="7" id="KW-1185">Reference proteome</keyword>
<keyword evidence="2 3" id="KW-0694">RNA-binding</keyword>
<accession>A0A8S4SF52</accession>
<dbReference type="InterPro" id="IPR032675">
    <property type="entry name" value="LRR_dom_sf"/>
</dbReference>
<gene>
    <name evidence="6" type="primary">jg14768</name>
    <name evidence="6" type="ORF">PAEG_LOCUS25860</name>
</gene>
<dbReference type="OrthoDB" id="549243at2759"/>
<evidence type="ECO:0000256" key="3">
    <source>
        <dbReference type="PROSITE-ProRule" id="PRU00176"/>
    </source>
</evidence>
<dbReference type="SMART" id="SM00367">
    <property type="entry name" value="LRR_CC"/>
    <property type="match status" value="5"/>
</dbReference>
<dbReference type="GO" id="GO:0031146">
    <property type="term" value="P:SCF-dependent proteasomal ubiquitin-dependent protein catabolic process"/>
    <property type="evidence" value="ECO:0007669"/>
    <property type="project" value="TreeGrafter"/>
</dbReference>
<sequence>MFFDDEDEGYHNPGVFHIVRQELYAITTNLTVTPFGLRTIPTHTEDGIPIRKLYVSNLPPKTTRTELFGVFAQYGFIKSCWLRMGDKGPNRIPTPTYAFVTFSNPADAHKALQAPLHEKTLRGRSLKISPADSWHQPSEDPDGSINWKPLQSRREDEGSSTPSWDRGQQDSNNAGELSESVEAENSVNANEEANKDVDDDLNQPYNMLDILNNDCLSHILTYVPIRDLIRSERVSKSWQNMVQEYLQSIRMFKTSWWQHVPVTLTTAVLRRVLLRLGNSLLRLHIDHHWSALNDRTAHTVGKFCPNLEELKVVGMHTKNWNPLIYGCKNLKTLSFVSCNKLTDSSLVHLVKKDSCIESLTVANNTHVTGLFLTGSNPPKLSSLEFYNCYSLQGTVLSAALDSLPSLTTLKLDVCPVTMWKMIPLILSKLTKLQELSLSEYTSVELCLTPMGNEAFCKSLACLTELKILNISRNIYITNAVLKTVAQSCSKLESLNISSCNSRKSFQHPGVGDEGLTAVCTGCSSLTSLDVSYLAALSDSGLSSVTRLSRLVSLTARGNPTLSASPFSAVLASCHLLEEIDACGCDNLGGEVIVAANDALRTRPRPITLCLAATAAALIDGPQLNWRTPTVPEYDTHKFLTLNLCEDRSNPHLRADFVDRLYDESSEGSFDDIYDHEDFDDFLAGVAFTSYMHKRTANIAPITRL</sequence>
<dbReference type="InterPro" id="IPR036047">
    <property type="entry name" value="F-box-like_dom_sf"/>
</dbReference>
<dbReference type="SUPFAM" id="SSF54928">
    <property type="entry name" value="RNA-binding domain, RBD"/>
    <property type="match status" value="1"/>
</dbReference>
<name>A0A8S4SF52_9NEOP</name>
<dbReference type="InterPro" id="IPR001810">
    <property type="entry name" value="F-box_dom"/>
</dbReference>
<dbReference type="AlphaFoldDB" id="A0A8S4SF52"/>
<keyword evidence="1" id="KW-0833">Ubl conjugation pathway</keyword>
<dbReference type="Proteomes" id="UP000838756">
    <property type="component" value="Unassembled WGS sequence"/>
</dbReference>
<dbReference type="InterPro" id="IPR000504">
    <property type="entry name" value="RRM_dom"/>
</dbReference>
<dbReference type="SUPFAM" id="SSF81383">
    <property type="entry name" value="F-box domain"/>
    <property type="match status" value="1"/>
</dbReference>
<protein>
    <submittedName>
        <fullName evidence="6">Jg14768 protein</fullName>
    </submittedName>
</protein>
<dbReference type="Gene3D" id="3.30.70.330">
    <property type="match status" value="1"/>
</dbReference>
<evidence type="ECO:0000313" key="6">
    <source>
        <dbReference type="EMBL" id="CAH2267301.1"/>
    </source>
</evidence>
<dbReference type="PROSITE" id="PS50102">
    <property type="entry name" value="RRM"/>
    <property type="match status" value="1"/>
</dbReference>
<dbReference type="PANTHER" id="PTHR13318:SF190">
    <property type="entry name" value="PARTNER OF PAIRED, ISOFORM B"/>
    <property type="match status" value="1"/>
</dbReference>
<dbReference type="Pfam" id="PF00076">
    <property type="entry name" value="RRM_1"/>
    <property type="match status" value="1"/>
</dbReference>
<proteinExistence type="predicted"/>
<dbReference type="InterPro" id="IPR035979">
    <property type="entry name" value="RBD_domain_sf"/>
</dbReference>
<dbReference type="Pfam" id="PF00646">
    <property type="entry name" value="F-box"/>
    <property type="match status" value="1"/>
</dbReference>
<dbReference type="SMART" id="SM00360">
    <property type="entry name" value="RRM"/>
    <property type="match status" value="1"/>
</dbReference>
<dbReference type="SUPFAM" id="SSF52047">
    <property type="entry name" value="RNI-like"/>
    <property type="match status" value="1"/>
</dbReference>
<dbReference type="Gene3D" id="3.80.10.10">
    <property type="entry name" value="Ribonuclease Inhibitor"/>
    <property type="match status" value="2"/>
</dbReference>
<evidence type="ECO:0000256" key="1">
    <source>
        <dbReference type="ARBA" id="ARBA00022786"/>
    </source>
</evidence>
<evidence type="ECO:0000313" key="7">
    <source>
        <dbReference type="Proteomes" id="UP000838756"/>
    </source>
</evidence>
<dbReference type="InterPro" id="IPR012677">
    <property type="entry name" value="Nucleotide-bd_a/b_plait_sf"/>
</dbReference>
<evidence type="ECO:0000259" key="5">
    <source>
        <dbReference type="PROSITE" id="PS50102"/>
    </source>
</evidence>
<feature type="region of interest" description="Disordered" evidence="4">
    <location>
        <begin position="129"/>
        <end position="199"/>
    </location>
</feature>
<reference evidence="6" key="1">
    <citation type="submission" date="2022-03" db="EMBL/GenBank/DDBJ databases">
        <authorList>
            <person name="Lindestad O."/>
        </authorList>
    </citation>
    <scope>NUCLEOTIDE SEQUENCE</scope>
</reference>
<dbReference type="InterPro" id="IPR006553">
    <property type="entry name" value="Leu-rich_rpt_Cys-con_subtyp"/>
</dbReference>